<accession>A0A951QEJ4</accession>
<dbReference type="AlphaFoldDB" id="A0A951QEJ4"/>
<name>A0A951QEJ4_9CYAN</name>
<evidence type="ECO:0000313" key="3">
    <source>
        <dbReference type="Proteomes" id="UP000757435"/>
    </source>
</evidence>
<proteinExistence type="predicted"/>
<dbReference type="EMBL" id="JAHHHD010000019">
    <property type="protein sequence ID" value="MBW4660316.1"/>
    <property type="molecule type" value="Genomic_DNA"/>
</dbReference>
<reference evidence="2" key="2">
    <citation type="journal article" date="2022" name="Microbiol. Resour. Announc.">
        <title>Metagenome Sequencing to Explore Phylogenomics of Terrestrial Cyanobacteria.</title>
        <authorList>
            <person name="Ward R.D."/>
            <person name="Stajich J.E."/>
            <person name="Johansen J.R."/>
            <person name="Huntemann M."/>
            <person name="Clum A."/>
            <person name="Foster B."/>
            <person name="Foster B."/>
            <person name="Roux S."/>
            <person name="Palaniappan K."/>
            <person name="Varghese N."/>
            <person name="Mukherjee S."/>
            <person name="Reddy T.B.K."/>
            <person name="Daum C."/>
            <person name="Copeland A."/>
            <person name="Chen I.A."/>
            <person name="Ivanova N.N."/>
            <person name="Kyrpides N.C."/>
            <person name="Shapiro N."/>
            <person name="Eloe-Fadrosh E.A."/>
            <person name="Pietrasiak N."/>
        </authorList>
    </citation>
    <scope>NUCLEOTIDE SEQUENCE</scope>
    <source>
        <strain evidence="2">UHER 2000/2452</strain>
    </source>
</reference>
<organism evidence="2 3">
    <name type="scientific">Drouetiella hepatica Uher 2000/2452</name>
    <dbReference type="NCBI Taxonomy" id="904376"/>
    <lineage>
        <taxon>Bacteria</taxon>
        <taxon>Bacillati</taxon>
        <taxon>Cyanobacteriota</taxon>
        <taxon>Cyanophyceae</taxon>
        <taxon>Oculatellales</taxon>
        <taxon>Oculatellaceae</taxon>
        <taxon>Drouetiella</taxon>
    </lineage>
</organism>
<sequence>MSSSKWLEQQLNETYLPLIATWQDNQAGRRKAKKLLKDLRSDWTKRELITIAQQKNCMAQVRRAIKDEFGEDHFSLDYIKFSTDEYTDLNSAAQARVSDRNENVQYLKDPEVITAKAVRLLESKEWAEIAAGLSVLTGTRVAELVSTAHFEPTAVFA</sequence>
<dbReference type="InterPro" id="IPR038280">
    <property type="entry name" value="ResT/TelK_cat_sf"/>
</dbReference>
<evidence type="ECO:0000259" key="1">
    <source>
        <dbReference type="Pfam" id="PF16684"/>
    </source>
</evidence>
<gene>
    <name evidence="2" type="ORF">KME15_16705</name>
</gene>
<comment type="caution">
    <text evidence="2">The sequence shown here is derived from an EMBL/GenBank/DDBJ whole genome shotgun (WGS) entry which is preliminary data.</text>
</comment>
<evidence type="ECO:0000313" key="2">
    <source>
        <dbReference type="EMBL" id="MBW4660316.1"/>
    </source>
</evidence>
<dbReference type="Proteomes" id="UP000757435">
    <property type="component" value="Unassembled WGS sequence"/>
</dbReference>
<dbReference type="InterPro" id="IPR032047">
    <property type="entry name" value="ResT/TelK_cat"/>
</dbReference>
<reference evidence="2" key="1">
    <citation type="submission" date="2021-05" db="EMBL/GenBank/DDBJ databases">
        <authorList>
            <person name="Pietrasiak N."/>
            <person name="Ward R."/>
            <person name="Stajich J.E."/>
            <person name="Kurbessoian T."/>
        </authorList>
    </citation>
    <scope>NUCLEOTIDE SEQUENCE</scope>
    <source>
        <strain evidence="2">UHER 2000/2452</strain>
    </source>
</reference>
<dbReference type="Pfam" id="PF16684">
    <property type="entry name" value="ResT-TelK_cat"/>
    <property type="match status" value="1"/>
</dbReference>
<feature type="domain" description="Telomere resolvase ResT/TelK catalytic" evidence="1">
    <location>
        <begin position="110"/>
        <end position="154"/>
    </location>
</feature>
<protein>
    <submittedName>
        <fullName evidence="2">Telomere resolvase</fullName>
    </submittedName>
</protein>
<dbReference type="Gene3D" id="1.10.443.30">
    <property type="entry name" value="Telomere resolvase"/>
    <property type="match status" value="1"/>
</dbReference>